<evidence type="ECO:0000313" key="3">
    <source>
        <dbReference type="Proteomes" id="UP000736672"/>
    </source>
</evidence>
<dbReference type="AlphaFoldDB" id="A0A9P9GH29"/>
<accession>A0A9P9GH29</accession>
<keyword evidence="3" id="KW-1185">Reference proteome</keyword>
<dbReference type="Proteomes" id="UP000736672">
    <property type="component" value="Unassembled WGS sequence"/>
</dbReference>
<reference evidence="2" key="1">
    <citation type="journal article" date="2021" name="Nat. Commun.">
        <title>Genetic determinants of endophytism in the Arabidopsis root mycobiome.</title>
        <authorList>
            <person name="Mesny F."/>
            <person name="Miyauchi S."/>
            <person name="Thiergart T."/>
            <person name="Pickel B."/>
            <person name="Atanasova L."/>
            <person name="Karlsson M."/>
            <person name="Huettel B."/>
            <person name="Barry K.W."/>
            <person name="Haridas S."/>
            <person name="Chen C."/>
            <person name="Bauer D."/>
            <person name="Andreopoulos W."/>
            <person name="Pangilinan J."/>
            <person name="LaButti K."/>
            <person name="Riley R."/>
            <person name="Lipzen A."/>
            <person name="Clum A."/>
            <person name="Drula E."/>
            <person name="Henrissat B."/>
            <person name="Kohler A."/>
            <person name="Grigoriev I.V."/>
            <person name="Martin F.M."/>
            <person name="Hacquard S."/>
        </authorList>
    </citation>
    <scope>NUCLEOTIDE SEQUENCE</scope>
    <source>
        <strain evidence="2">FSSC 5 MPI-SDFR-AT-0091</strain>
    </source>
</reference>
<gene>
    <name evidence="2" type="ORF">B0J15DRAFT_143082</name>
</gene>
<dbReference type="EMBL" id="JAGTJS010000022">
    <property type="protein sequence ID" value="KAH7237832.1"/>
    <property type="molecule type" value="Genomic_DNA"/>
</dbReference>
<name>A0A9P9GH29_FUSSL</name>
<dbReference type="OrthoDB" id="73875at2759"/>
<organism evidence="2 3">
    <name type="scientific">Fusarium solani</name>
    <name type="common">Filamentous fungus</name>
    <dbReference type="NCBI Taxonomy" id="169388"/>
    <lineage>
        <taxon>Eukaryota</taxon>
        <taxon>Fungi</taxon>
        <taxon>Dikarya</taxon>
        <taxon>Ascomycota</taxon>
        <taxon>Pezizomycotina</taxon>
        <taxon>Sordariomycetes</taxon>
        <taxon>Hypocreomycetidae</taxon>
        <taxon>Hypocreales</taxon>
        <taxon>Nectriaceae</taxon>
        <taxon>Fusarium</taxon>
        <taxon>Fusarium solani species complex</taxon>
    </lineage>
</organism>
<comment type="caution">
    <text evidence="2">The sequence shown here is derived from an EMBL/GenBank/DDBJ whole genome shotgun (WGS) entry which is preliminary data.</text>
</comment>
<feature type="compositionally biased region" description="Basic and acidic residues" evidence="1">
    <location>
        <begin position="35"/>
        <end position="51"/>
    </location>
</feature>
<evidence type="ECO:0000256" key="1">
    <source>
        <dbReference type="SAM" id="MobiDB-lite"/>
    </source>
</evidence>
<proteinExistence type="predicted"/>
<sequence length="137" mass="15016">MVVASGHSALYFDRKLSTRVNSDSGDFGVNFQPNPEDRLGTRNAEHDDNKVSMDNNNESAIYNSGGDAGRFALNTGFEFGLKVDPGLLSDLSLFEVPIIDISMQYRKFLMWSFFLSPNLAAAKCLSTTVTQVPSSIP</sequence>
<protein>
    <submittedName>
        <fullName evidence="2">Uncharacterized protein</fullName>
    </submittedName>
</protein>
<feature type="region of interest" description="Disordered" evidence="1">
    <location>
        <begin position="27"/>
        <end position="58"/>
    </location>
</feature>
<evidence type="ECO:0000313" key="2">
    <source>
        <dbReference type="EMBL" id="KAH7237832.1"/>
    </source>
</evidence>